<dbReference type="InterPro" id="IPR000719">
    <property type="entry name" value="Prot_kinase_dom"/>
</dbReference>
<dbReference type="Proteomes" id="UP001153678">
    <property type="component" value="Unassembled WGS sequence"/>
</dbReference>
<name>A0A9W4T2H4_9GLOM</name>
<dbReference type="GO" id="GO:0005524">
    <property type="term" value="F:ATP binding"/>
    <property type="evidence" value="ECO:0007669"/>
    <property type="project" value="InterPro"/>
</dbReference>
<evidence type="ECO:0000313" key="3">
    <source>
        <dbReference type="Proteomes" id="UP001153678"/>
    </source>
</evidence>
<accession>A0A9W4T2H4</accession>
<protein>
    <submittedName>
        <fullName evidence="2">121_t:CDS:1</fullName>
    </submittedName>
</protein>
<evidence type="ECO:0000313" key="2">
    <source>
        <dbReference type="EMBL" id="CAI2189655.1"/>
    </source>
</evidence>
<proteinExistence type="predicted"/>
<dbReference type="Gene3D" id="1.10.510.10">
    <property type="entry name" value="Transferase(Phosphotransferase) domain 1"/>
    <property type="match status" value="1"/>
</dbReference>
<gene>
    <name evidence="2" type="ORF">FWILDA_LOCUS14187</name>
</gene>
<dbReference type="InterPro" id="IPR011009">
    <property type="entry name" value="Kinase-like_dom_sf"/>
</dbReference>
<reference evidence="2" key="1">
    <citation type="submission" date="2022-08" db="EMBL/GenBank/DDBJ databases">
        <authorList>
            <person name="Kallberg Y."/>
            <person name="Tangrot J."/>
            <person name="Rosling A."/>
        </authorList>
    </citation>
    <scope>NUCLEOTIDE SEQUENCE</scope>
    <source>
        <strain evidence="2">Wild A</strain>
    </source>
</reference>
<dbReference type="SUPFAM" id="SSF56112">
    <property type="entry name" value="Protein kinase-like (PK-like)"/>
    <property type="match status" value="1"/>
</dbReference>
<dbReference type="OrthoDB" id="547665at2759"/>
<dbReference type="Pfam" id="PF00069">
    <property type="entry name" value="Pkinase"/>
    <property type="match status" value="1"/>
</dbReference>
<dbReference type="GO" id="GO:0007165">
    <property type="term" value="P:signal transduction"/>
    <property type="evidence" value="ECO:0007669"/>
    <property type="project" value="TreeGrafter"/>
</dbReference>
<organism evidence="2 3">
    <name type="scientific">Funneliformis geosporum</name>
    <dbReference type="NCBI Taxonomy" id="1117311"/>
    <lineage>
        <taxon>Eukaryota</taxon>
        <taxon>Fungi</taxon>
        <taxon>Fungi incertae sedis</taxon>
        <taxon>Mucoromycota</taxon>
        <taxon>Glomeromycotina</taxon>
        <taxon>Glomeromycetes</taxon>
        <taxon>Glomerales</taxon>
        <taxon>Glomeraceae</taxon>
        <taxon>Funneliformis</taxon>
    </lineage>
</organism>
<dbReference type="GO" id="GO:0005737">
    <property type="term" value="C:cytoplasm"/>
    <property type="evidence" value="ECO:0007669"/>
    <property type="project" value="TreeGrafter"/>
</dbReference>
<feature type="non-terminal residue" evidence="2">
    <location>
        <position position="1"/>
    </location>
</feature>
<sequence length="156" mass="17987">SIDENGYYGIIPYIAPEIFQGRKSNKYTKASDIYSFGMIMWEIMAGRRPFWNFQDSDTYLIIQICDEVIIEFIGKIILNEKNNQTKIINSPDIGPVSKVTSISVESTRSLRSQSIFGKRKSVDSDNEENTKKVKFNENNCNKSDQDYISKELDFDI</sequence>
<dbReference type="PANTHER" id="PTHR23257:SF958">
    <property type="entry name" value="SERINE_THREONINE-PROTEIN KINASE WNK4"/>
    <property type="match status" value="1"/>
</dbReference>
<evidence type="ECO:0000259" key="1">
    <source>
        <dbReference type="PROSITE" id="PS50011"/>
    </source>
</evidence>
<dbReference type="PANTHER" id="PTHR23257">
    <property type="entry name" value="SERINE-THREONINE PROTEIN KINASE"/>
    <property type="match status" value="1"/>
</dbReference>
<dbReference type="GO" id="GO:0004672">
    <property type="term" value="F:protein kinase activity"/>
    <property type="evidence" value="ECO:0007669"/>
    <property type="project" value="InterPro"/>
</dbReference>
<dbReference type="AlphaFoldDB" id="A0A9W4T2H4"/>
<keyword evidence="3" id="KW-1185">Reference proteome</keyword>
<dbReference type="EMBL" id="CAMKVN010005961">
    <property type="protein sequence ID" value="CAI2189655.1"/>
    <property type="molecule type" value="Genomic_DNA"/>
</dbReference>
<dbReference type="InterPro" id="IPR050167">
    <property type="entry name" value="Ser_Thr_protein_kinase"/>
</dbReference>
<comment type="caution">
    <text evidence="2">The sequence shown here is derived from an EMBL/GenBank/DDBJ whole genome shotgun (WGS) entry which is preliminary data.</text>
</comment>
<feature type="domain" description="Protein kinase" evidence="1">
    <location>
        <begin position="1"/>
        <end position="156"/>
    </location>
</feature>
<dbReference type="PROSITE" id="PS50011">
    <property type="entry name" value="PROTEIN_KINASE_DOM"/>
    <property type="match status" value="1"/>
</dbReference>